<dbReference type="Proteomes" id="UP000243937">
    <property type="component" value="Chromosome"/>
</dbReference>
<dbReference type="OrthoDB" id="5365713at2"/>
<dbReference type="RefSeq" id="WP_087037495.1">
    <property type="nucleotide sequence ID" value="NZ_CP021377.1"/>
</dbReference>
<name>A0A1Y0D7U0_9GAMM</name>
<dbReference type="NCBIfam" id="NF038264">
    <property type="entry name" value="kinase_SiaB"/>
    <property type="match status" value="1"/>
</dbReference>
<keyword evidence="2" id="KW-1185">Reference proteome</keyword>
<gene>
    <name evidence="1" type="ORF">CBP31_11765</name>
</gene>
<sequence length="180" mass="19793">MSSIDLLSIREQFNKNQILLCFNGPISRGLIEEIGKALKNYLREDNALPSAAMDVFGVYIELTQNIRHYATHKGYSELEGSATVVVARTVDGHYQVLAGNQVELADGQAVCRDVERLAEMDKAELKQAYKTQLRQPRAENSHSGAGLGLLDVARKSSQPIITKLVEMGDGRGFFSVLAVI</sequence>
<organism evidence="1 2">
    <name type="scientific">Oceanisphaera profunda</name>
    <dbReference type="NCBI Taxonomy" id="1416627"/>
    <lineage>
        <taxon>Bacteria</taxon>
        <taxon>Pseudomonadati</taxon>
        <taxon>Pseudomonadota</taxon>
        <taxon>Gammaproteobacteria</taxon>
        <taxon>Aeromonadales</taxon>
        <taxon>Aeromonadaceae</taxon>
        <taxon>Oceanisphaera</taxon>
    </lineage>
</organism>
<evidence type="ECO:0000313" key="2">
    <source>
        <dbReference type="Proteomes" id="UP000243937"/>
    </source>
</evidence>
<dbReference type="AlphaFoldDB" id="A0A1Y0D7U0"/>
<accession>A0A1Y0D7U0</accession>
<dbReference type="NCBIfam" id="NF038262">
    <property type="entry name" value="SiaB_fam_kinase"/>
    <property type="match status" value="1"/>
</dbReference>
<dbReference type="EMBL" id="CP021377">
    <property type="protein sequence ID" value="ART83206.1"/>
    <property type="molecule type" value="Genomic_DNA"/>
</dbReference>
<reference evidence="1 2" key="1">
    <citation type="journal article" date="2014" name="Int. J. Syst. Evol. Microbiol.">
        <title>Oceanisphaera profunda sp. nov., a marine bacterium isolated from deep-sea sediment, and emended description of the genus Oceanisphaera.</title>
        <authorList>
            <person name="Xu Z."/>
            <person name="Zhang X.Y."/>
            <person name="Su H.N."/>
            <person name="Yu Z.C."/>
            <person name="Liu C."/>
            <person name="Li H."/>
            <person name="Chen X.L."/>
            <person name="Song X.Y."/>
            <person name="Xie B.B."/>
            <person name="Qin Q.L."/>
            <person name="Zhou B.C."/>
            <person name="Shi M."/>
            <person name="Huang Y."/>
            <person name="Zhang Y.Z."/>
        </authorList>
    </citation>
    <scope>NUCLEOTIDE SEQUENCE [LARGE SCALE GENOMIC DNA]</scope>
    <source>
        <strain evidence="1 2">SM1222</strain>
    </source>
</reference>
<evidence type="ECO:0000313" key="1">
    <source>
        <dbReference type="EMBL" id="ART83206.1"/>
    </source>
</evidence>
<dbReference type="KEGG" id="opf:CBP31_11765"/>
<dbReference type="InterPro" id="IPR046239">
    <property type="entry name" value="DUF6272"/>
</dbReference>
<proteinExistence type="predicted"/>
<dbReference type="Pfam" id="PF19788">
    <property type="entry name" value="DUF6272"/>
    <property type="match status" value="1"/>
</dbReference>
<protein>
    <submittedName>
        <fullName evidence="1">Uncharacterized protein</fullName>
    </submittedName>
</protein>